<dbReference type="InterPro" id="IPR020847">
    <property type="entry name" value="AP_endonuclease_F1_BS"/>
</dbReference>
<dbReference type="AlphaFoldDB" id="A0A160TI88"/>
<dbReference type="PANTHER" id="PTHR43250">
    <property type="entry name" value="EXODEOXYRIBONUCLEASE III"/>
    <property type="match status" value="1"/>
</dbReference>
<dbReference type="EC" id="3.1.11.2" evidence="2"/>
<dbReference type="PANTHER" id="PTHR43250:SF2">
    <property type="entry name" value="EXODEOXYRIBONUCLEASE III"/>
    <property type="match status" value="1"/>
</dbReference>
<dbReference type="EMBL" id="CZQE01000164">
    <property type="protein sequence ID" value="CUS44645.1"/>
    <property type="molecule type" value="Genomic_DNA"/>
</dbReference>
<dbReference type="GO" id="GO:0003677">
    <property type="term" value="F:DNA binding"/>
    <property type="evidence" value="ECO:0007669"/>
    <property type="project" value="InterPro"/>
</dbReference>
<dbReference type="Gene3D" id="3.60.10.10">
    <property type="entry name" value="Endonuclease/exonuclease/phosphatase"/>
    <property type="match status" value="1"/>
</dbReference>
<dbReference type="GO" id="GO:0008311">
    <property type="term" value="F:double-stranded DNA 3'-5' DNA exonuclease activity"/>
    <property type="evidence" value="ECO:0007669"/>
    <property type="project" value="UniProtKB-EC"/>
</dbReference>
<dbReference type="Pfam" id="PF03372">
    <property type="entry name" value="Exo_endo_phos"/>
    <property type="match status" value="1"/>
</dbReference>
<evidence type="ECO:0000259" key="1">
    <source>
        <dbReference type="Pfam" id="PF03372"/>
    </source>
</evidence>
<dbReference type="InterPro" id="IPR005135">
    <property type="entry name" value="Endo/exonuclease/phosphatase"/>
</dbReference>
<reference evidence="2" key="1">
    <citation type="submission" date="2015-10" db="EMBL/GenBank/DDBJ databases">
        <authorList>
            <person name="Gilbert D.G."/>
        </authorList>
    </citation>
    <scope>NUCLEOTIDE SEQUENCE</scope>
</reference>
<dbReference type="GO" id="GO:0004519">
    <property type="term" value="F:endonuclease activity"/>
    <property type="evidence" value="ECO:0007669"/>
    <property type="project" value="InterPro"/>
</dbReference>
<proteinExistence type="predicted"/>
<dbReference type="SUPFAM" id="SSF56219">
    <property type="entry name" value="DNase I-like"/>
    <property type="match status" value="1"/>
</dbReference>
<organism evidence="2">
    <name type="scientific">hydrothermal vent metagenome</name>
    <dbReference type="NCBI Taxonomy" id="652676"/>
    <lineage>
        <taxon>unclassified sequences</taxon>
        <taxon>metagenomes</taxon>
        <taxon>ecological metagenomes</taxon>
    </lineage>
</organism>
<accession>A0A160TI88</accession>
<evidence type="ECO:0000313" key="2">
    <source>
        <dbReference type="EMBL" id="CUS44645.1"/>
    </source>
</evidence>
<sequence length="199" mass="22257">MTLKIVSWNINSVRFRIEIVERFLREVSPDILCLQETKVIDGDFPTAPFRALGYKHIILHGQRMHHGVAIISRVPLVEDDRFDWLAVGLKRHDRSPGVKGQWIERSASAVIWSAEKPFDSSASLRSSAGRRARRVRWTNSFSNSSRGSLCERAFSSRPNAALRRLATAEKTETSPAVSAAQCASATAYQSVRESLGYSV</sequence>
<dbReference type="InterPro" id="IPR036691">
    <property type="entry name" value="Endo/exonu/phosph_ase_sf"/>
</dbReference>
<dbReference type="PROSITE" id="PS00726">
    <property type="entry name" value="AP_NUCLEASE_F1_1"/>
    <property type="match status" value="1"/>
</dbReference>
<dbReference type="GO" id="GO:0006281">
    <property type="term" value="P:DNA repair"/>
    <property type="evidence" value="ECO:0007669"/>
    <property type="project" value="InterPro"/>
</dbReference>
<feature type="domain" description="Endonuclease/exonuclease/phosphatase" evidence="1">
    <location>
        <begin position="6"/>
        <end position="82"/>
    </location>
</feature>
<gene>
    <name evidence="2" type="ORF">MGWOODY_Smn2949</name>
</gene>
<keyword evidence="2" id="KW-0378">Hydrolase</keyword>
<dbReference type="InterPro" id="IPR037493">
    <property type="entry name" value="ExoIII-like"/>
</dbReference>
<protein>
    <submittedName>
        <fullName evidence="2">Exodeoxyribonuclease III</fullName>
        <ecNumber evidence="2">3.1.11.2</ecNumber>
    </submittedName>
</protein>
<name>A0A160TI88_9ZZZZ</name>